<feature type="compositionally biased region" description="Pro residues" evidence="1">
    <location>
        <begin position="46"/>
        <end position="62"/>
    </location>
</feature>
<feature type="region of interest" description="Disordered" evidence="1">
    <location>
        <begin position="1"/>
        <end position="172"/>
    </location>
</feature>
<feature type="compositionally biased region" description="Basic and acidic residues" evidence="1">
    <location>
        <begin position="7"/>
        <end position="29"/>
    </location>
</feature>
<gene>
    <name evidence="3" type="ORF">PYCCODRAFT_1434125</name>
</gene>
<dbReference type="AlphaFoldDB" id="A0A1Y2IRK5"/>
<evidence type="ECO:0000259" key="2">
    <source>
        <dbReference type="Pfam" id="PF25459"/>
    </source>
</evidence>
<dbReference type="InterPro" id="IPR057402">
    <property type="entry name" value="AIM3_BBC1_C"/>
</dbReference>
<protein>
    <recommendedName>
        <fullName evidence="2">BBC1/AIM3 cysteine proteinase-fold domain-containing protein</fullName>
    </recommendedName>
</protein>
<feature type="compositionally biased region" description="Low complexity" evidence="1">
    <location>
        <begin position="63"/>
        <end position="77"/>
    </location>
</feature>
<name>A0A1Y2IRK5_TRAC3</name>
<accession>A0A1Y2IRK5</accession>
<sequence>MPTLAELRSKASKVKDAGVTRIVNTKDKMTSQPSKNINWHAEIKPKPPPPAKPEYRPPPPPSRTSSSTSSASAQSKAPAPPVPVRRAGSSASSSLARSASATSQASNVSPSPPPRPPPRSIHSAASHSVSPSPPPSTASSNHAGPPPPIRRETRPDLAPPAPRPALSAAKVHDTAADIDRIDWTNLSPEDKQAFFTWLDEFFSRYLGRPVGSQDTTSSTYGAKAAVSGYAPPPKISVASRPAMPSRPSMTEGPITSYPPHPERGSSAEDLAHYFSPTTHWPSAWYTEENLVPPPLRGNQHLTWTGSWWSDGRTKTLAVGVLFADLSMCWYTVAFPPHLTPNTPHDPNDARTVQRHAAYLPRPAPWDPERLVAAHETYGETIASFAESFEGTGRHCARGECWDLANEAIKSFEQYDWVPKPVPSISRTHGHLIYEGRAADKGRTQVGRWRGGDDRVRRGDIVEWRKARVSRGPYAWSTLGDPDHTAVIVRDMVPRTAVKDGMAVPPRELGTLEVVEQGVTSPPKRERYDLSQFEEGEVWIYRPVGMVEYLGTLLTAKCPEDVDALTV</sequence>
<evidence type="ECO:0000256" key="1">
    <source>
        <dbReference type="SAM" id="MobiDB-lite"/>
    </source>
</evidence>
<feature type="region of interest" description="Disordered" evidence="1">
    <location>
        <begin position="236"/>
        <end position="267"/>
    </location>
</feature>
<dbReference type="OrthoDB" id="3357271at2759"/>
<feature type="compositionally biased region" description="Pro residues" evidence="1">
    <location>
        <begin position="110"/>
        <end position="119"/>
    </location>
</feature>
<evidence type="ECO:0000313" key="3">
    <source>
        <dbReference type="EMBL" id="OSD03738.1"/>
    </source>
</evidence>
<reference evidence="3 4" key="1">
    <citation type="journal article" date="2015" name="Biotechnol. Biofuels">
        <title>Enhanced degradation of softwood versus hardwood by the white-rot fungus Pycnoporus coccineus.</title>
        <authorList>
            <person name="Couturier M."/>
            <person name="Navarro D."/>
            <person name="Chevret D."/>
            <person name="Henrissat B."/>
            <person name="Piumi F."/>
            <person name="Ruiz-Duenas F.J."/>
            <person name="Martinez A.T."/>
            <person name="Grigoriev I.V."/>
            <person name="Riley R."/>
            <person name="Lipzen A."/>
            <person name="Berrin J.G."/>
            <person name="Master E.R."/>
            <person name="Rosso M.N."/>
        </authorList>
    </citation>
    <scope>NUCLEOTIDE SEQUENCE [LARGE SCALE GENOMIC DNA]</scope>
    <source>
        <strain evidence="3 4">BRFM310</strain>
    </source>
</reference>
<organism evidence="3 4">
    <name type="scientific">Trametes coccinea (strain BRFM310)</name>
    <name type="common">Pycnoporus coccineus</name>
    <dbReference type="NCBI Taxonomy" id="1353009"/>
    <lineage>
        <taxon>Eukaryota</taxon>
        <taxon>Fungi</taxon>
        <taxon>Dikarya</taxon>
        <taxon>Basidiomycota</taxon>
        <taxon>Agaricomycotina</taxon>
        <taxon>Agaricomycetes</taxon>
        <taxon>Polyporales</taxon>
        <taxon>Polyporaceae</taxon>
        <taxon>Trametes</taxon>
    </lineage>
</organism>
<feature type="compositionally biased region" description="Low complexity" evidence="1">
    <location>
        <begin position="84"/>
        <end position="106"/>
    </location>
</feature>
<dbReference type="STRING" id="1353009.A0A1Y2IRK5"/>
<feature type="compositionally biased region" description="Low complexity" evidence="1">
    <location>
        <begin position="120"/>
        <end position="130"/>
    </location>
</feature>
<feature type="domain" description="BBC1/AIM3 cysteine proteinase-fold" evidence="2">
    <location>
        <begin position="353"/>
        <end position="551"/>
    </location>
</feature>
<dbReference type="EMBL" id="KZ084099">
    <property type="protein sequence ID" value="OSD03738.1"/>
    <property type="molecule type" value="Genomic_DNA"/>
</dbReference>
<dbReference type="Pfam" id="PF25459">
    <property type="entry name" value="AIM3_BBC1_C"/>
    <property type="match status" value="1"/>
</dbReference>
<keyword evidence="4" id="KW-1185">Reference proteome</keyword>
<evidence type="ECO:0000313" key="4">
    <source>
        <dbReference type="Proteomes" id="UP000193067"/>
    </source>
</evidence>
<proteinExistence type="predicted"/>
<dbReference type="Proteomes" id="UP000193067">
    <property type="component" value="Unassembled WGS sequence"/>
</dbReference>